<dbReference type="PANTHER" id="PTHR21367">
    <property type="entry name" value="ARGININE-TRNA-PROTEIN TRANSFERASE 1"/>
    <property type="match status" value="1"/>
</dbReference>
<dbReference type="STRING" id="543379.A0A232EES0"/>
<comment type="function">
    <text evidence="5">Involved in the post-translational conjugation of arginine to the N-terminal aspartate or glutamate of a protein. This arginylation is required for degradation of the protein via the ubiquitin pathway.</text>
</comment>
<dbReference type="AlphaFoldDB" id="A0A232EES0"/>
<evidence type="ECO:0000256" key="3">
    <source>
        <dbReference type="ARBA" id="ARBA00022786"/>
    </source>
</evidence>
<dbReference type="SUPFAM" id="SSF55729">
    <property type="entry name" value="Acyl-CoA N-acyltransferases (Nat)"/>
    <property type="match status" value="1"/>
</dbReference>
<comment type="similarity">
    <text evidence="1 5">Belongs to the R-transferase family.</text>
</comment>
<dbReference type="GO" id="GO:0005737">
    <property type="term" value="C:cytoplasm"/>
    <property type="evidence" value="ECO:0007669"/>
    <property type="project" value="TreeGrafter"/>
</dbReference>
<accession>A0A232EES0</accession>
<sequence>MSRNQYSIVEYHSKQERNSCGYCRSPNTSYSHGMTTQLLTVQHYQSLIDRGWRRSGCYCYKPMMKRTCCPHYTIKCDALDFKLSKSQKKILKRMVKFLKNELSKEEEKKASRIGCDEDIVRGMEIPDYSMFTERADTDASKMQVTSVSEELSHRLNSTVDNTNLNTSTSKPPDKNIASTPTQPMETSSNELRRANFDSTRAPQKKAKQLRIERKQQKLLAQGKTMEEINAIMKKNRPQNTGKTLEDFFDEIGKCSNKLELKLVRTSPPSDDYKKNAKESFQVYKKYQTSIHGDKLSKLSEERYARFLVRSPLRMKLVRVMSEEFLETLDKSAKLYKKYQMTIHKDKPKNCDKRAFFDFLVRSPLQQWIPEDGPPAGYGSFHEQYWLNGVLIAVAVIDILPSCVSSVYFFYDPAYSYLSLGTFSSLREVFLTRQLNKHSPDLKYYYMGYYIHSCMKMRYKAKMRPSKLLCPETYVWCDIDKCLPKLDASKYSRLNEDLEAVDENGEVDTNQVLILYHNKAMMYGVYRRHVQNEVVDNEIKEYAPLVGKQCALNMLYFID</sequence>
<feature type="domain" description="N-end aminoacyl transferase N-terminal" evidence="7">
    <location>
        <begin position="19"/>
        <end position="89"/>
    </location>
</feature>
<dbReference type="InterPro" id="IPR007472">
    <property type="entry name" value="N-end_Aminoacyl_Trfase_C"/>
</dbReference>
<proteinExistence type="inferred from homology"/>
<dbReference type="Proteomes" id="UP000215335">
    <property type="component" value="Unassembled WGS sequence"/>
</dbReference>
<dbReference type="PIRSF" id="PIRSF037207">
    <property type="entry name" value="ATE1_euk"/>
    <property type="match status" value="1"/>
</dbReference>
<comment type="catalytic activity">
    <reaction evidence="5">
        <text>an N-terminal L-alpha-aminoacyl-[protein] + L-arginyl-tRNA(Arg) = an N-terminal L-arginyl-L-aminoacyl-[protein] + tRNA(Arg) + H(+)</text>
        <dbReference type="Rhea" id="RHEA:10208"/>
        <dbReference type="Rhea" id="RHEA-COMP:9658"/>
        <dbReference type="Rhea" id="RHEA-COMP:9673"/>
        <dbReference type="Rhea" id="RHEA-COMP:10636"/>
        <dbReference type="Rhea" id="RHEA-COMP:10638"/>
        <dbReference type="ChEBI" id="CHEBI:15378"/>
        <dbReference type="ChEBI" id="CHEBI:78442"/>
        <dbReference type="ChEBI" id="CHEBI:78513"/>
        <dbReference type="ChEBI" id="CHEBI:78597"/>
        <dbReference type="ChEBI" id="CHEBI:83562"/>
        <dbReference type="EC" id="2.3.2.8"/>
    </reaction>
</comment>
<dbReference type="InterPro" id="IPR030700">
    <property type="entry name" value="N-end_Aminoacyl_Trfase"/>
</dbReference>
<evidence type="ECO:0000313" key="9">
    <source>
        <dbReference type="EMBL" id="OXU16847.1"/>
    </source>
</evidence>
<dbReference type="EC" id="2.3.2.8" evidence="5"/>
<feature type="domain" description="N-end rule aminoacyl transferase C-terminal" evidence="8">
    <location>
        <begin position="332"/>
        <end position="469"/>
    </location>
</feature>
<reference evidence="9 10" key="1">
    <citation type="journal article" date="2017" name="Curr. Biol.">
        <title>The Evolution of Venom by Co-option of Single-Copy Genes.</title>
        <authorList>
            <person name="Martinson E.O."/>
            <person name="Mrinalini"/>
            <person name="Kelkar Y.D."/>
            <person name="Chang C.H."/>
            <person name="Werren J.H."/>
        </authorList>
    </citation>
    <scope>NUCLEOTIDE SEQUENCE [LARGE SCALE GENOMIC DNA]</scope>
    <source>
        <strain evidence="9 10">Alberta</strain>
        <tissue evidence="9">Whole body</tissue>
    </source>
</reference>
<dbReference type="OrthoDB" id="74183at2759"/>
<evidence type="ECO:0000259" key="8">
    <source>
        <dbReference type="Pfam" id="PF04377"/>
    </source>
</evidence>
<feature type="region of interest" description="Disordered" evidence="6">
    <location>
        <begin position="150"/>
        <end position="208"/>
    </location>
</feature>
<evidence type="ECO:0000313" key="10">
    <source>
        <dbReference type="Proteomes" id="UP000215335"/>
    </source>
</evidence>
<comment type="caution">
    <text evidence="9">The sequence shown here is derived from an EMBL/GenBank/DDBJ whole genome shotgun (WGS) entry which is preliminary data.</text>
</comment>
<dbReference type="EMBL" id="NNAY01005238">
    <property type="protein sequence ID" value="OXU16847.1"/>
    <property type="molecule type" value="Genomic_DNA"/>
</dbReference>
<feature type="compositionally biased region" description="Polar residues" evidence="6">
    <location>
        <begin position="150"/>
        <end position="189"/>
    </location>
</feature>
<dbReference type="InterPro" id="IPR007471">
    <property type="entry name" value="N-end_Aminoacyl_Trfase_N"/>
</dbReference>
<evidence type="ECO:0000259" key="7">
    <source>
        <dbReference type="Pfam" id="PF04376"/>
    </source>
</evidence>
<evidence type="ECO:0000256" key="2">
    <source>
        <dbReference type="ARBA" id="ARBA00022679"/>
    </source>
</evidence>
<dbReference type="PANTHER" id="PTHR21367:SF1">
    <property type="entry name" value="ARGINYL-TRNA--PROTEIN TRANSFERASE 1"/>
    <property type="match status" value="1"/>
</dbReference>
<dbReference type="Pfam" id="PF04377">
    <property type="entry name" value="ATE_C"/>
    <property type="match status" value="1"/>
</dbReference>
<name>A0A232EES0_9HYME</name>
<keyword evidence="2 5" id="KW-0808">Transferase</keyword>
<evidence type="ECO:0000256" key="6">
    <source>
        <dbReference type="SAM" id="MobiDB-lite"/>
    </source>
</evidence>
<dbReference type="InterPro" id="IPR016181">
    <property type="entry name" value="Acyl_CoA_acyltransferase"/>
</dbReference>
<evidence type="ECO:0000256" key="4">
    <source>
        <dbReference type="ARBA" id="ARBA00023315"/>
    </source>
</evidence>
<keyword evidence="4 5" id="KW-0012">Acyltransferase</keyword>
<dbReference type="Pfam" id="PF04376">
    <property type="entry name" value="ATE_N"/>
    <property type="match status" value="1"/>
</dbReference>
<keyword evidence="3 5" id="KW-0833">Ubl conjugation pathway</keyword>
<dbReference type="InterPro" id="IPR017137">
    <property type="entry name" value="Arg-tRNA-P_Trfase_1_euk"/>
</dbReference>
<dbReference type="GO" id="GO:0004057">
    <property type="term" value="F:arginyl-tRNA--protein transferase activity"/>
    <property type="evidence" value="ECO:0007669"/>
    <property type="project" value="UniProtKB-EC"/>
</dbReference>
<gene>
    <name evidence="9" type="ORF">TSAR_005320</name>
</gene>
<evidence type="ECO:0000256" key="5">
    <source>
        <dbReference type="PIRNR" id="PIRNR037207"/>
    </source>
</evidence>
<protein>
    <recommendedName>
        <fullName evidence="5">Arginyl-tRNA--protein transferase 1</fullName>
        <shortName evidence="5">Arginyltransferase 1</shortName>
        <shortName evidence="5">R-transferase 1</shortName>
        <ecNumber evidence="5">2.3.2.8</ecNumber>
    </recommendedName>
    <alternativeName>
        <fullName evidence="5">Arginine-tRNA--protein transferase 1</fullName>
    </alternativeName>
</protein>
<evidence type="ECO:0000256" key="1">
    <source>
        <dbReference type="ARBA" id="ARBA00009991"/>
    </source>
</evidence>
<organism evidence="9 10">
    <name type="scientific">Trichomalopsis sarcophagae</name>
    <dbReference type="NCBI Taxonomy" id="543379"/>
    <lineage>
        <taxon>Eukaryota</taxon>
        <taxon>Metazoa</taxon>
        <taxon>Ecdysozoa</taxon>
        <taxon>Arthropoda</taxon>
        <taxon>Hexapoda</taxon>
        <taxon>Insecta</taxon>
        <taxon>Pterygota</taxon>
        <taxon>Neoptera</taxon>
        <taxon>Endopterygota</taxon>
        <taxon>Hymenoptera</taxon>
        <taxon>Apocrita</taxon>
        <taxon>Proctotrupomorpha</taxon>
        <taxon>Chalcidoidea</taxon>
        <taxon>Pteromalidae</taxon>
        <taxon>Pteromalinae</taxon>
        <taxon>Trichomalopsis</taxon>
    </lineage>
</organism>
<keyword evidence="10" id="KW-1185">Reference proteome</keyword>